<dbReference type="AlphaFoldDB" id="A0A6A6K0W2"/>
<proteinExistence type="predicted"/>
<evidence type="ECO:0000313" key="6">
    <source>
        <dbReference type="Proteomes" id="UP000467840"/>
    </source>
</evidence>
<dbReference type="EMBL" id="JAAGAX010000225">
    <property type="protein sequence ID" value="KAF2282430.1"/>
    <property type="molecule type" value="Genomic_DNA"/>
</dbReference>
<feature type="domain" description="Tail spike TSP1/Gp66 N-terminal" evidence="4">
    <location>
        <begin position="63"/>
        <end position="123"/>
    </location>
</feature>
<gene>
    <name evidence="5" type="ORF">GH714_044115</name>
</gene>
<keyword evidence="6" id="KW-1185">Reference proteome</keyword>
<dbReference type="Gene3D" id="2.10.10.80">
    <property type="match status" value="1"/>
</dbReference>
<dbReference type="InterPro" id="IPR011050">
    <property type="entry name" value="Pectin_lyase_fold/virulence"/>
</dbReference>
<comment type="subcellular location">
    <subcellularLocation>
        <location evidence="1">Secreted</location>
        <location evidence="1">Cell wall</location>
    </subcellularLocation>
</comment>
<evidence type="ECO:0000259" key="4">
    <source>
        <dbReference type="Pfam" id="PF18668"/>
    </source>
</evidence>
<feature type="domain" description="Rhamnogalacturonase A/B/Epimerase-like pectate lyase" evidence="3">
    <location>
        <begin position="154"/>
        <end position="195"/>
    </location>
</feature>
<dbReference type="Proteomes" id="UP000467840">
    <property type="component" value="Unassembled WGS sequence"/>
</dbReference>
<comment type="caution">
    <text evidence="5">The sequence shown here is derived from an EMBL/GenBank/DDBJ whole genome shotgun (WGS) entry which is preliminary data.</text>
</comment>
<dbReference type="InterPro" id="IPR024535">
    <property type="entry name" value="RHGA/B-epi-like_pectate_lyase"/>
</dbReference>
<evidence type="ECO:0008006" key="7">
    <source>
        <dbReference type="Google" id="ProtNLM"/>
    </source>
</evidence>
<name>A0A6A6K0W2_HEVBR</name>
<evidence type="ECO:0000256" key="1">
    <source>
        <dbReference type="ARBA" id="ARBA00004191"/>
    </source>
</evidence>
<accession>A0A6A6K0W2</accession>
<dbReference type="Gene3D" id="2.160.20.10">
    <property type="entry name" value="Single-stranded right-handed beta-helix, Pectin lyase-like"/>
    <property type="match status" value="1"/>
</dbReference>
<dbReference type="Pfam" id="PF12708">
    <property type="entry name" value="Pect-lyase_RHGA_epim"/>
    <property type="match status" value="1"/>
</dbReference>
<dbReference type="SUPFAM" id="SSF51126">
    <property type="entry name" value="Pectin lyase-like"/>
    <property type="match status" value="1"/>
</dbReference>
<evidence type="ECO:0000313" key="5">
    <source>
        <dbReference type="EMBL" id="KAF2282430.1"/>
    </source>
</evidence>
<protein>
    <recommendedName>
        <fullName evidence="7">Pectate lyase superfamily protein domain-containing protein</fullName>
    </recommendedName>
</protein>
<keyword evidence="2" id="KW-0134">Cell wall</keyword>
<sequence length="602" mass="64924">MATTPTTNPIPSESPRDLKFNAGKIDEFVNSANENYTDRFGAQRFTIEGLRHLAREAIAAFGYVTVDSFEDGATITLPNQVLRYESTGDYYRWDGQFPKVVPAGSTPQSSGGVSLGAWISVGDSSLRAALAQSNGSSLVGFGSSTVYDSMVKDVRWYGAKGDGVSDDSAAFQAAADNGSVVMTPGNYLVSSDITITPVETPNLAQGKAFYLEWPEDFEHGFVQRGSFFNVAIRGQGEYEAGFETCVHMHQGDNINFFNNEFKGAGGNDHDQARNTRSKIGVRITGRYSPVEYRFIGNYFGSLDIAIRPEDTAEGMYITENIFIDCKVAVYWSVGYWSPSWPVTPGTRAIGRPLLVFAHNHVNCFQYAVFTDGVSCIHEHDNLVYHSEGALQNGIGFVHDNGTEIFNKDNEVWGFNSTYFIDGCTFLANASFGRCSGLRLVAAAPNSAKYGVELRSGSSHNEFGSRGGFFYATGAQAVASGPQTAVNFGARDYDADVLWSGSGPNITIPAGVGKVRLTGAVLFDSAATSSARELYFLNNGGLARGMGQQSVTSVAGKGTYMNITSADVLVTPGDVITMNVRHDDGVSRSLQPNATWMQVEILG</sequence>
<reference evidence="5 6" key="1">
    <citation type="journal article" date="2020" name="Mol. Plant">
        <title>The Chromosome-Based Rubber Tree Genome Provides New Insights into Spurge Genome Evolution and Rubber Biosynthesis.</title>
        <authorList>
            <person name="Liu J."/>
            <person name="Shi C."/>
            <person name="Shi C.C."/>
            <person name="Li W."/>
            <person name="Zhang Q.J."/>
            <person name="Zhang Y."/>
            <person name="Li K."/>
            <person name="Lu H.F."/>
            <person name="Shi C."/>
            <person name="Zhu S.T."/>
            <person name="Xiao Z.Y."/>
            <person name="Nan H."/>
            <person name="Yue Y."/>
            <person name="Zhu X.G."/>
            <person name="Wu Y."/>
            <person name="Hong X.N."/>
            <person name="Fan G.Y."/>
            <person name="Tong Y."/>
            <person name="Zhang D."/>
            <person name="Mao C.L."/>
            <person name="Liu Y.L."/>
            <person name="Hao S.J."/>
            <person name="Liu W.Q."/>
            <person name="Lv M.Q."/>
            <person name="Zhang H.B."/>
            <person name="Liu Y."/>
            <person name="Hu-Tang G.R."/>
            <person name="Wang J.P."/>
            <person name="Wang J.H."/>
            <person name="Sun Y.H."/>
            <person name="Ni S.B."/>
            <person name="Chen W.B."/>
            <person name="Zhang X.C."/>
            <person name="Jiao Y.N."/>
            <person name="Eichler E.E."/>
            <person name="Li G.H."/>
            <person name="Liu X."/>
            <person name="Gao L.Z."/>
        </authorList>
    </citation>
    <scope>NUCLEOTIDE SEQUENCE [LARGE SCALE GENOMIC DNA]</scope>
    <source>
        <strain evidence="6">cv. GT1</strain>
        <tissue evidence="5">Leaf</tissue>
    </source>
</reference>
<keyword evidence="2" id="KW-0964">Secreted</keyword>
<evidence type="ECO:0000256" key="2">
    <source>
        <dbReference type="ARBA" id="ARBA00022512"/>
    </source>
</evidence>
<dbReference type="InterPro" id="IPR012334">
    <property type="entry name" value="Pectin_lyas_fold"/>
</dbReference>
<dbReference type="Pfam" id="PF18668">
    <property type="entry name" value="Tail_spike_N"/>
    <property type="match status" value="1"/>
</dbReference>
<organism evidence="5 6">
    <name type="scientific">Hevea brasiliensis</name>
    <name type="common">Para rubber tree</name>
    <name type="synonym">Siphonia brasiliensis</name>
    <dbReference type="NCBI Taxonomy" id="3981"/>
    <lineage>
        <taxon>Eukaryota</taxon>
        <taxon>Viridiplantae</taxon>
        <taxon>Streptophyta</taxon>
        <taxon>Embryophyta</taxon>
        <taxon>Tracheophyta</taxon>
        <taxon>Spermatophyta</taxon>
        <taxon>Magnoliopsida</taxon>
        <taxon>eudicotyledons</taxon>
        <taxon>Gunneridae</taxon>
        <taxon>Pentapetalae</taxon>
        <taxon>rosids</taxon>
        <taxon>fabids</taxon>
        <taxon>Malpighiales</taxon>
        <taxon>Euphorbiaceae</taxon>
        <taxon>Crotonoideae</taxon>
        <taxon>Micrandreae</taxon>
        <taxon>Hevea</taxon>
    </lineage>
</organism>
<dbReference type="InterPro" id="IPR040775">
    <property type="entry name" value="Tail_spike_N"/>
</dbReference>
<evidence type="ECO:0000259" key="3">
    <source>
        <dbReference type="Pfam" id="PF12708"/>
    </source>
</evidence>